<keyword evidence="10" id="KW-1185">Reference proteome</keyword>
<evidence type="ECO:0000256" key="2">
    <source>
        <dbReference type="ARBA" id="ARBA00012438"/>
    </source>
</evidence>
<dbReference type="GO" id="GO:0000155">
    <property type="term" value="F:phosphorelay sensor kinase activity"/>
    <property type="evidence" value="ECO:0007669"/>
    <property type="project" value="InterPro"/>
</dbReference>
<evidence type="ECO:0000256" key="1">
    <source>
        <dbReference type="ARBA" id="ARBA00000085"/>
    </source>
</evidence>
<keyword evidence="3" id="KW-0597">Phosphoprotein</keyword>
<dbReference type="SUPFAM" id="SSF47384">
    <property type="entry name" value="Homodimeric domain of signal transducing histidine kinase"/>
    <property type="match status" value="1"/>
</dbReference>
<dbReference type="Pfam" id="PF02518">
    <property type="entry name" value="HATPase_c"/>
    <property type="match status" value="1"/>
</dbReference>
<accession>E6SV19</accession>
<dbReference type="SMART" id="SM00388">
    <property type="entry name" value="HisKA"/>
    <property type="match status" value="1"/>
</dbReference>
<dbReference type="Gene3D" id="3.30.565.10">
    <property type="entry name" value="Histidine kinase-like ATPase, C-terminal domain"/>
    <property type="match status" value="1"/>
</dbReference>
<evidence type="ECO:0000256" key="4">
    <source>
        <dbReference type="ARBA" id="ARBA00022679"/>
    </source>
</evidence>
<name>E6SV19_BACT6</name>
<dbReference type="Gene3D" id="3.30.450.20">
    <property type="entry name" value="PAS domain"/>
    <property type="match status" value="1"/>
</dbReference>
<gene>
    <name evidence="9" type="ordered locus">Bache_1396</name>
</gene>
<dbReference type="eggNOG" id="COG2205">
    <property type="taxonomic scope" value="Bacteria"/>
</dbReference>
<evidence type="ECO:0000256" key="6">
    <source>
        <dbReference type="ARBA" id="ARBA00023012"/>
    </source>
</evidence>
<comment type="catalytic activity">
    <reaction evidence="1">
        <text>ATP + protein L-histidine = ADP + protein N-phospho-L-histidine.</text>
        <dbReference type="EC" id="2.7.13.3"/>
    </reaction>
</comment>
<dbReference type="PRINTS" id="PR00344">
    <property type="entry name" value="BCTRLSENSOR"/>
</dbReference>
<dbReference type="Pfam" id="PF00512">
    <property type="entry name" value="HisKA"/>
    <property type="match status" value="1"/>
</dbReference>
<dbReference type="InterPro" id="IPR003594">
    <property type="entry name" value="HATPase_dom"/>
</dbReference>
<dbReference type="InterPro" id="IPR036890">
    <property type="entry name" value="HATPase_C_sf"/>
</dbReference>
<dbReference type="EMBL" id="CP002352">
    <property type="protein sequence ID" value="ADV43401.1"/>
    <property type="molecule type" value="Genomic_DNA"/>
</dbReference>
<dbReference type="PROSITE" id="PS50109">
    <property type="entry name" value="HIS_KIN"/>
    <property type="match status" value="1"/>
</dbReference>
<dbReference type="InterPro" id="IPR004358">
    <property type="entry name" value="Sig_transdc_His_kin-like_C"/>
</dbReference>
<organism evidence="9 10">
    <name type="scientific">Bacteroides helcogenes (strain ATCC 35417 / DSM 20613 / JCM 6297 / CCUG 15421 / P 36-108)</name>
    <dbReference type="NCBI Taxonomy" id="693979"/>
    <lineage>
        <taxon>Bacteria</taxon>
        <taxon>Pseudomonadati</taxon>
        <taxon>Bacteroidota</taxon>
        <taxon>Bacteroidia</taxon>
        <taxon>Bacteroidales</taxon>
        <taxon>Bacteroidaceae</taxon>
        <taxon>Bacteroides</taxon>
    </lineage>
</organism>
<dbReference type="RefSeq" id="WP_013546995.1">
    <property type="nucleotide sequence ID" value="NC_014933.1"/>
</dbReference>
<dbReference type="InterPro" id="IPR003661">
    <property type="entry name" value="HisK_dim/P_dom"/>
</dbReference>
<dbReference type="Gene3D" id="1.10.287.130">
    <property type="match status" value="1"/>
</dbReference>
<dbReference type="STRING" id="693979.Bache_1396"/>
<evidence type="ECO:0000313" key="10">
    <source>
        <dbReference type="Proteomes" id="UP000008630"/>
    </source>
</evidence>
<keyword evidence="5 9" id="KW-0418">Kinase</keyword>
<dbReference type="CDD" id="cd00082">
    <property type="entry name" value="HisKA"/>
    <property type="match status" value="1"/>
</dbReference>
<keyword evidence="4" id="KW-0808">Transferase</keyword>
<feature type="domain" description="Histidine kinase" evidence="8">
    <location>
        <begin position="302"/>
        <end position="522"/>
    </location>
</feature>
<keyword evidence="7" id="KW-0175">Coiled coil</keyword>
<dbReference type="OrthoDB" id="9796457at2"/>
<dbReference type="SMART" id="SM00387">
    <property type="entry name" value="HATPase_c"/>
    <property type="match status" value="1"/>
</dbReference>
<dbReference type="InterPro" id="IPR036097">
    <property type="entry name" value="HisK_dim/P_sf"/>
</dbReference>
<dbReference type="KEGG" id="bhl:Bache_1396"/>
<reference key="1">
    <citation type="submission" date="2010-11" db="EMBL/GenBank/DDBJ databases">
        <title>The complete genome of Bacteroides helcogenes P 36-108.</title>
        <authorList>
            <consortium name="US DOE Joint Genome Institute (JGI-PGF)"/>
            <person name="Lucas S."/>
            <person name="Copeland A."/>
            <person name="Lapidus A."/>
            <person name="Bruce D."/>
            <person name="Goodwin L."/>
            <person name="Pitluck S."/>
            <person name="Kyrpides N."/>
            <person name="Mavromatis K."/>
            <person name="Ivanova N."/>
            <person name="Zeytun A."/>
            <person name="Brettin T."/>
            <person name="Detter J.C."/>
            <person name="Tapia R."/>
            <person name="Han C."/>
            <person name="Land M."/>
            <person name="Hauser L."/>
            <person name="Markowitz V."/>
            <person name="Cheng J.-F."/>
            <person name="Hugenholtz P."/>
            <person name="Woyke T."/>
            <person name="Wu D."/>
            <person name="Gronow S."/>
            <person name="Wellnitz S."/>
            <person name="Brambilla E."/>
            <person name="Klenk H.-P."/>
            <person name="Eisen J.A."/>
        </authorList>
    </citation>
    <scope>NUCLEOTIDE SEQUENCE</scope>
    <source>
        <strain>P 36-108</strain>
    </source>
</reference>
<keyword evidence="6" id="KW-0902">Two-component regulatory system</keyword>
<dbReference type="SUPFAM" id="SSF55874">
    <property type="entry name" value="ATPase domain of HSP90 chaperone/DNA topoisomerase II/histidine kinase"/>
    <property type="match status" value="1"/>
</dbReference>
<reference evidence="9 10" key="2">
    <citation type="journal article" date="2011" name="Stand. Genomic Sci.">
        <title>Complete genome sequence of Bacteroides helcogenes type strain (P 36-108).</title>
        <authorList>
            <person name="Pati A."/>
            <person name="Gronow S."/>
            <person name="Zeytun A."/>
            <person name="Lapidus A."/>
            <person name="Nolan M."/>
            <person name="Hammon N."/>
            <person name="Deshpande S."/>
            <person name="Cheng J.F."/>
            <person name="Tapia R."/>
            <person name="Han C."/>
            <person name="Goodwin L."/>
            <person name="Pitluck S."/>
            <person name="Liolios K."/>
            <person name="Pagani I."/>
            <person name="Ivanova N."/>
            <person name="Mavromatis K."/>
            <person name="Chen A."/>
            <person name="Palaniappan K."/>
            <person name="Land M."/>
            <person name="Hauser L."/>
            <person name="Chang Y.J."/>
            <person name="Jeffries C.D."/>
            <person name="Detter J.C."/>
            <person name="Brambilla E."/>
            <person name="Rohde M."/>
            <person name="Goker M."/>
            <person name="Woyke T."/>
            <person name="Bristow J."/>
            <person name="Eisen J.A."/>
            <person name="Markowitz V."/>
            <person name="Hugenholtz P."/>
            <person name="Kyrpides N.C."/>
            <person name="Klenk H.P."/>
            <person name="Lucas S."/>
        </authorList>
    </citation>
    <scope>NUCLEOTIDE SEQUENCE [LARGE SCALE GENOMIC DNA]</scope>
    <source>
        <strain evidence="10">ATCC 35417 / DSM 20613 / JCM 6297 / CCUG 15421 / P 36-108</strain>
    </source>
</reference>
<dbReference type="PANTHER" id="PTHR43711:SF1">
    <property type="entry name" value="HISTIDINE KINASE 1"/>
    <property type="match status" value="1"/>
</dbReference>
<dbReference type="Proteomes" id="UP000008630">
    <property type="component" value="Chromosome"/>
</dbReference>
<dbReference type="HOGENOM" id="CLU_519409_0_0_10"/>
<evidence type="ECO:0000313" key="9">
    <source>
        <dbReference type="EMBL" id="ADV43401.1"/>
    </source>
</evidence>
<dbReference type="InterPro" id="IPR005467">
    <property type="entry name" value="His_kinase_dom"/>
</dbReference>
<evidence type="ECO:0000256" key="3">
    <source>
        <dbReference type="ARBA" id="ARBA00022553"/>
    </source>
</evidence>
<proteinExistence type="predicted"/>
<sequence length="524" mass="59087">MADKTNLYNLPVLDENIKNIIPAILDLTPIGVGLFSEKGDIVYCNKKLEENIRLCNRNAVCNIKDSLDIPQDVRHALSHGEACLSVMYFDIKGNVLPQWEKGCTSIQVSYSYLTAQADNKNYFLILSKVISEEEDNRNLLIESTRIRQEQMQKLEEANKTLHNAIKQNKLILDNINSSLIYLKPDYTVVWKNSLGIYGDQKDKMYRIGTHCYEHFGKNEPCDICPVKKAHEDHLPKFRTFFDPSGLSLDVNVVPIVGEDNTIEGYLMRLDDVSNREKMIKELREAKQTAEASERAKMAFLANMSHEVRTPLNAIVGFVELLNSEAATGMGQVERDEYVNIIKSNVELLTTLVNDILDHSRLAGGYYMPAISEVDVEALCRNVLETVRERVPAGVELLLDIAEDAKCLKAQTDAQRVQQLLINFLTNACKYTAKGSITLGLRKETAMGGILLHFQVTDTGVGIPKEKGKVIFERFEKLNDFKQGTGLGLSICRLIADVLHGNVYLDEHYTSGARFVFELPLDYKE</sequence>
<dbReference type="InterPro" id="IPR050736">
    <property type="entry name" value="Sensor_HK_Regulatory"/>
</dbReference>
<evidence type="ECO:0000259" key="8">
    <source>
        <dbReference type="PROSITE" id="PS50109"/>
    </source>
</evidence>
<evidence type="ECO:0000256" key="5">
    <source>
        <dbReference type="ARBA" id="ARBA00022777"/>
    </source>
</evidence>
<protein>
    <recommendedName>
        <fullName evidence="2">histidine kinase</fullName>
        <ecNumber evidence="2">2.7.13.3</ecNumber>
    </recommendedName>
</protein>
<dbReference type="AlphaFoldDB" id="E6SV19"/>
<evidence type="ECO:0000256" key="7">
    <source>
        <dbReference type="SAM" id="Coils"/>
    </source>
</evidence>
<dbReference type="PANTHER" id="PTHR43711">
    <property type="entry name" value="TWO-COMPONENT HISTIDINE KINASE"/>
    <property type="match status" value="1"/>
</dbReference>
<dbReference type="EC" id="2.7.13.3" evidence="2"/>
<feature type="coiled-coil region" evidence="7">
    <location>
        <begin position="147"/>
        <end position="174"/>
    </location>
</feature>